<sequence>MEGEINNFIMVWVLAVASLCYCHTIGKFIPKGTTRLLAILPVIFLFLILPLNLTSIYLGALGLALVGVELEPQFDEPYLATSLQDFWGRRWNLMDGVKATDFDVCGHHGFVAILAIAHSSV</sequence>
<dbReference type="AlphaFoldDB" id="A0A2N9ISK3"/>
<dbReference type="EMBL" id="OIVN01006231">
    <property type="protein sequence ID" value="SPD28436.1"/>
    <property type="molecule type" value="Genomic_DNA"/>
</dbReference>
<accession>A0A2N9ISK3</accession>
<protein>
    <submittedName>
        <fullName evidence="2">Uncharacterized protein</fullName>
    </submittedName>
</protein>
<name>A0A2N9ISK3_FAGSY</name>
<reference evidence="2" key="1">
    <citation type="submission" date="2018-02" db="EMBL/GenBank/DDBJ databases">
        <authorList>
            <person name="Cohen D.B."/>
            <person name="Kent A.D."/>
        </authorList>
    </citation>
    <scope>NUCLEOTIDE SEQUENCE</scope>
</reference>
<keyword evidence="1" id="KW-1133">Transmembrane helix</keyword>
<dbReference type="PANTHER" id="PTHR31595:SF72">
    <property type="entry name" value="ACYL-COA--STEROL O-ACYLTRANSFERASE 1-LIKE"/>
    <property type="match status" value="1"/>
</dbReference>
<evidence type="ECO:0000313" key="2">
    <source>
        <dbReference type="EMBL" id="SPD28436.1"/>
    </source>
</evidence>
<evidence type="ECO:0000256" key="1">
    <source>
        <dbReference type="SAM" id="Phobius"/>
    </source>
</evidence>
<proteinExistence type="predicted"/>
<feature type="transmembrane region" description="Helical" evidence="1">
    <location>
        <begin position="36"/>
        <end position="60"/>
    </location>
</feature>
<dbReference type="PANTHER" id="PTHR31595">
    <property type="entry name" value="LONG-CHAIN-ALCOHOL O-FATTY-ACYLTRANSFERASE 3-RELATED"/>
    <property type="match status" value="1"/>
</dbReference>
<dbReference type="GO" id="GO:0006629">
    <property type="term" value="P:lipid metabolic process"/>
    <property type="evidence" value="ECO:0007669"/>
    <property type="project" value="InterPro"/>
</dbReference>
<organism evidence="2">
    <name type="scientific">Fagus sylvatica</name>
    <name type="common">Beechnut</name>
    <dbReference type="NCBI Taxonomy" id="28930"/>
    <lineage>
        <taxon>Eukaryota</taxon>
        <taxon>Viridiplantae</taxon>
        <taxon>Streptophyta</taxon>
        <taxon>Embryophyta</taxon>
        <taxon>Tracheophyta</taxon>
        <taxon>Spermatophyta</taxon>
        <taxon>Magnoliopsida</taxon>
        <taxon>eudicotyledons</taxon>
        <taxon>Gunneridae</taxon>
        <taxon>Pentapetalae</taxon>
        <taxon>rosids</taxon>
        <taxon>fabids</taxon>
        <taxon>Fagales</taxon>
        <taxon>Fagaceae</taxon>
        <taxon>Fagus</taxon>
    </lineage>
</organism>
<gene>
    <name evidence="2" type="ORF">FSB_LOCUS56318</name>
</gene>
<keyword evidence="1" id="KW-0472">Membrane</keyword>
<dbReference type="GO" id="GO:0008374">
    <property type="term" value="F:O-acyltransferase activity"/>
    <property type="evidence" value="ECO:0007669"/>
    <property type="project" value="InterPro"/>
</dbReference>
<keyword evidence="1" id="KW-0812">Transmembrane</keyword>
<feature type="transmembrane region" description="Helical" evidence="1">
    <location>
        <begin position="6"/>
        <end position="24"/>
    </location>
</feature>
<dbReference type="InterPro" id="IPR044851">
    <property type="entry name" value="Wax_synthase"/>
</dbReference>